<comment type="caution">
    <text evidence="2">The sequence shown here is derived from an EMBL/GenBank/DDBJ whole genome shotgun (WGS) entry which is preliminary data.</text>
</comment>
<dbReference type="EMBL" id="BLLF01000010">
    <property type="protein sequence ID" value="GFH05824.1"/>
    <property type="molecule type" value="Genomic_DNA"/>
</dbReference>
<accession>A0A699YFT6</accession>
<feature type="region of interest" description="Disordered" evidence="1">
    <location>
        <begin position="100"/>
        <end position="147"/>
    </location>
</feature>
<keyword evidence="3" id="KW-1185">Reference proteome</keyword>
<evidence type="ECO:0000313" key="2">
    <source>
        <dbReference type="EMBL" id="GFH05824.1"/>
    </source>
</evidence>
<feature type="region of interest" description="Disordered" evidence="1">
    <location>
        <begin position="304"/>
        <end position="325"/>
    </location>
</feature>
<proteinExistence type="predicted"/>
<name>A0A699YFT6_HAELA</name>
<dbReference type="Proteomes" id="UP000485058">
    <property type="component" value="Unassembled WGS sequence"/>
</dbReference>
<feature type="region of interest" description="Disordered" evidence="1">
    <location>
        <begin position="237"/>
        <end position="264"/>
    </location>
</feature>
<evidence type="ECO:0000256" key="1">
    <source>
        <dbReference type="SAM" id="MobiDB-lite"/>
    </source>
</evidence>
<sequence>MALAAAAVVVPAPVAGAAEEAVAAATEETVAAAATAAGCAAGATAAGSIMDAAACPVSPTTDCPASTRPGHGGLLAGGFEPGTCHVVAKAHLTDLGIPTIRESPGQAPSAQGQTAAVTQQQGGAAGALQASGCSHPAAPAAPPPPCKASDLATAPADLAAAAQVRQTAQAVDPCGSSEAQAARIPSRMGSSFDGCGPYLAPQDALTALLHAGGFIAEGQEQEELSHSLLSGCMSQQLPTRTQGQGEELRGGEAGAGGTRSSWGGVVGAEGPPWPLFRSSGSNLKVLGGSGTLSVELTPPGWPRGDDSQQAGAAWPGSEDAGHWGPSCTSDLDVVNLDADTDHVLRHKSCSSSELHHHQLPLSGPGPGPAQPLQQALPTHAPLCEAPWQTQPDPGPFPLGLLSTLLSGVGRETLDRLLTTPAPPYPSTMLADRAEDRGLVGMAGVEGPGSHGAADNAQRPLTAAHPAIQPGPATPAAHGSVAAGDCGTTAAPPAVCP</sequence>
<dbReference type="AlphaFoldDB" id="A0A699YFT6"/>
<evidence type="ECO:0000313" key="3">
    <source>
        <dbReference type="Proteomes" id="UP000485058"/>
    </source>
</evidence>
<organism evidence="2 3">
    <name type="scientific">Haematococcus lacustris</name>
    <name type="common">Green alga</name>
    <name type="synonym">Haematococcus pluvialis</name>
    <dbReference type="NCBI Taxonomy" id="44745"/>
    <lineage>
        <taxon>Eukaryota</taxon>
        <taxon>Viridiplantae</taxon>
        <taxon>Chlorophyta</taxon>
        <taxon>core chlorophytes</taxon>
        <taxon>Chlorophyceae</taxon>
        <taxon>CS clade</taxon>
        <taxon>Chlamydomonadales</taxon>
        <taxon>Haematococcaceae</taxon>
        <taxon>Haematococcus</taxon>
    </lineage>
</organism>
<protein>
    <submittedName>
        <fullName evidence="2">Uncharacterized protein</fullName>
    </submittedName>
</protein>
<reference evidence="2 3" key="1">
    <citation type="submission" date="2020-02" db="EMBL/GenBank/DDBJ databases">
        <title>Draft genome sequence of Haematococcus lacustris strain NIES-144.</title>
        <authorList>
            <person name="Morimoto D."/>
            <person name="Nakagawa S."/>
            <person name="Yoshida T."/>
            <person name="Sawayama S."/>
        </authorList>
    </citation>
    <scope>NUCLEOTIDE SEQUENCE [LARGE SCALE GENOMIC DNA]</scope>
    <source>
        <strain evidence="2 3">NIES-144</strain>
    </source>
</reference>
<feature type="compositionally biased region" description="Low complexity" evidence="1">
    <location>
        <begin position="110"/>
        <end position="130"/>
    </location>
</feature>
<gene>
    <name evidence="2" type="ORF">HaLaN_00352</name>
</gene>